<dbReference type="EMBL" id="MH015250">
    <property type="protein sequence ID" value="AWY08868.1"/>
    <property type="molecule type" value="Genomic_DNA"/>
</dbReference>
<evidence type="ECO:0000313" key="1">
    <source>
        <dbReference type="EMBL" id="AWY08868.1"/>
    </source>
</evidence>
<name>A0A2Z4QF42_9CAUD</name>
<evidence type="ECO:0000313" key="2">
    <source>
        <dbReference type="Proteomes" id="UP000251856"/>
    </source>
</evidence>
<proteinExistence type="predicted"/>
<accession>A0A2Z4QF42</accession>
<dbReference type="Proteomes" id="UP000251856">
    <property type="component" value="Segment"/>
</dbReference>
<sequence length="60" mass="6366">MGEEATVLIGISIEYGTRRGSYAQSGEPITDPGKCEMELDAKRMLGIGLSFLTGNACLVD</sequence>
<gene>
    <name evidence="1" type="ORF">vBRpoPV12_81</name>
</gene>
<protein>
    <submittedName>
        <fullName evidence="1">Uncharacterized protein</fullName>
    </submittedName>
</protein>
<reference evidence="1 2" key="1">
    <citation type="submission" date="2018-03" db="EMBL/GenBank/DDBJ databases">
        <title>Diverse roseophages infecting R. pomeroyi DSS-3.</title>
        <authorList>
            <person name="Zhan Y."/>
            <person name="Chen F."/>
            <person name="Wommack E.K."/>
            <person name="Nasko D."/>
        </authorList>
    </citation>
    <scope>NUCLEOTIDE SEQUENCE [LARGE SCALE GENOMIC DNA]</scope>
</reference>
<organism evidence="1 2">
    <name type="scientific">Ruegeria phage vB_RpoP-V12</name>
    <dbReference type="NCBI Taxonomy" id="2218611"/>
    <lineage>
        <taxon>Viruses</taxon>
        <taxon>Duplodnaviria</taxon>
        <taxon>Heunggongvirae</taxon>
        <taxon>Uroviricota</taxon>
        <taxon>Caudoviricetes</taxon>
        <taxon>Schitoviridae</taxon>
        <taxon>Rhodovirinae</taxon>
        <taxon>Aorunvirus</taxon>
        <taxon>Aorunvirus V12</taxon>
    </lineage>
</organism>
<keyword evidence="2" id="KW-1185">Reference proteome</keyword>